<dbReference type="Proteomes" id="UP000270296">
    <property type="component" value="Unassembled WGS sequence"/>
</dbReference>
<keyword evidence="1" id="KW-0812">Transmembrane</keyword>
<dbReference type="EMBL" id="UZAM01018323">
    <property type="protein sequence ID" value="VDP50342.1"/>
    <property type="molecule type" value="Genomic_DNA"/>
</dbReference>
<evidence type="ECO:0000313" key="3">
    <source>
        <dbReference type="Proteomes" id="UP000270296"/>
    </source>
</evidence>
<sequence length="87" mass="9843">MERETVEKPFWRRLMHYGPIIALLLVFCITTSTLFCHIQWWPPMSSLFACASLLSFCLASCCTMSNLLLSSFVGPGFVPLGWTPVCH</sequence>
<reference evidence="2 3" key="2">
    <citation type="submission" date="2018-11" db="EMBL/GenBank/DDBJ databases">
        <authorList>
            <consortium name="Pathogen Informatics"/>
        </authorList>
    </citation>
    <scope>NUCLEOTIDE SEQUENCE [LARGE SCALE GENOMIC DNA]</scope>
</reference>
<accession>A0A183J9S5</accession>
<keyword evidence="3" id="KW-1185">Reference proteome</keyword>
<keyword evidence="1" id="KW-0472">Membrane</keyword>
<evidence type="ECO:0000313" key="4">
    <source>
        <dbReference type="WBParaSite" id="SBAD_0001303301-mRNA-1"/>
    </source>
</evidence>
<reference evidence="4" key="1">
    <citation type="submission" date="2016-06" db="UniProtKB">
        <authorList>
            <consortium name="WormBaseParasite"/>
        </authorList>
    </citation>
    <scope>IDENTIFICATION</scope>
</reference>
<gene>
    <name evidence="2" type="ORF">SBAD_LOCUS12623</name>
</gene>
<organism evidence="4">
    <name type="scientific">Soboliphyme baturini</name>
    <dbReference type="NCBI Taxonomy" id="241478"/>
    <lineage>
        <taxon>Eukaryota</taxon>
        <taxon>Metazoa</taxon>
        <taxon>Ecdysozoa</taxon>
        <taxon>Nematoda</taxon>
        <taxon>Enoplea</taxon>
        <taxon>Dorylaimia</taxon>
        <taxon>Dioctophymatida</taxon>
        <taxon>Dioctophymatoidea</taxon>
        <taxon>Soboliphymatidae</taxon>
        <taxon>Soboliphyme</taxon>
    </lineage>
</organism>
<dbReference type="OrthoDB" id="331948at2759"/>
<keyword evidence="1" id="KW-1133">Transmembrane helix</keyword>
<dbReference type="AlphaFoldDB" id="A0A183J9S5"/>
<feature type="transmembrane region" description="Helical" evidence="1">
    <location>
        <begin position="46"/>
        <end position="69"/>
    </location>
</feature>
<evidence type="ECO:0000313" key="2">
    <source>
        <dbReference type="EMBL" id="VDP50342.1"/>
    </source>
</evidence>
<name>A0A183J9S5_9BILA</name>
<dbReference type="WBParaSite" id="SBAD_0001303301-mRNA-1">
    <property type="protein sequence ID" value="SBAD_0001303301-mRNA-1"/>
    <property type="gene ID" value="SBAD_0001303301"/>
</dbReference>
<protein>
    <submittedName>
        <fullName evidence="4">Vesicle transport protein</fullName>
    </submittedName>
</protein>
<proteinExistence type="predicted"/>
<feature type="transmembrane region" description="Helical" evidence="1">
    <location>
        <begin position="20"/>
        <end position="40"/>
    </location>
</feature>
<evidence type="ECO:0000256" key="1">
    <source>
        <dbReference type="SAM" id="Phobius"/>
    </source>
</evidence>